<keyword evidence="2" id="KW-1185">Reference proteome</keyword>
<protein>
    <submittedName>
        <fullName evidence="1">Uncharacterized protein</fullName>
    </submittedName>
</protein>
<proteinExistence type="predicted"/>
<evidence type="ECO:0000313" key="1">
    <source>
        <dbReference type="EMBL" id="KAK5088475.1"/>
    </source>
</evidence>
<comment type="caution">
    <text evidence="1">The sequence shown here is derived from an EMBL/GenBank/DDBJ whole genome shotgun (WGS) entry which is preliminary data.</text>
</comment>
<sequence length="298" mass="32834">MNDDTTFYDFAEFLQSSPTRGSASSASETTGLSFWDPAFTGTPATSPPNSERLMSSRSAIDITTTVDLTSPVTLSFNKGAKLFKLRYTKIDVCRDNAGTLRCIELSDPVSLSGVFIHTFVSTKRPIPHLEQPATLAQKSLRVSFLDEQTVQVAQTLFNTQPRYTFERTSDCDRFQEAVLGFAVIFAAGVAEISSKGRGEEAISQNIRVCRQKNGSLNLLFFANSQRKEKKRYLSVPVDAIDSLEVPKKMSKPVIFRLATSNDITAQMKTLSIVLLDGNDVKRLCTLLQASGVKISGHR</sequence>
<dbReference type="EMBL" id="JAVRRJ010000002">
    <property type="protein sequence ID" value="KAK5088475.1"/>
    <property type="molecule type" value="Genomic_DNA"/>
</dbReference>
<name>A0AAN7T344_9EURO</name>
<dbReference type="AlphaFoldDB" id="A0AAN7T344"/>
<reference evidence="1 2" key="1">
    <citation type="submission" date="2023-08" db="EMBL/GenBank/DDBJ databases">
        <title>Black Yeasts Isolated from many extreme environments.</title>
        <authorList>
            <person name="Coleine C."/>
            <person name="Stajich J.E."/>
            <person name="Selbmann L."/>
        </authorList>
    </citation>
    <scope>NUCLEOTIDE SEQUENCE [LARGE SCALE GENOMIC DNA]</scope>
    <source>
        <strain evidence="1 2">CCFEE 5910</strain>
    </source>
</reference>
<gene>
    <name evidence="1" type="ORF">LTR05_002693</name>
</gene>
<evidence type="ECO:0000313" key="2">
    <source>
        <dbReference type="Proteomes" id="UP001309876"/>
    </source>
</evidence>
<organism evidence="1 2">
    <name type="scientific">Lithohypha guttulata</name>
    <dbReference type="NCBI Taxonomy" id="1690604"/>
    <lineage>
        <taxon>Eukaryota</taxon>
        <taxon>Fungi</taxon>
        <taxon>Dikarya</taxon>
        <taxon>Ascomycota</taxon>
        <taxon>Pezizomycotina</taxon>
        <taxon>Eurotiomycetes</taxon>
        <taxon>Chaetothyriomycetidae</taxon>
        <taxon>Chaetothyriales</taxon>
        <taxon>Trichomeriaceae</taxon>
        <taxon>Lithohypha</taxon>
    </lineage>
</organism>
<dbReference type="Proteomes" id="UP001309876">
    <property type="component" value="Unassembled WGS sequence"/>
</dbReference>
<accession>A0AAN7T344</accession>